<evidence type="ECO:0000256" key="3">
    <source>
        <dbReference type="RuleBase" id="RU003560"/>
    </source>
</evidence>
<evidence type="ECO:0000256" key="1">
    <source>
        <dbReference type="ARBA" id="ARBA00001933"/>
    </source>
</evidence>
<dbReference type="InterPro" id="IPR015422">
    <property type="entry name" value="PyrdxlP-dep_Trfase_small"/>
</dbReference>
<dbReference type="PANTHER" id="PTHR43713">
    <property type="entry name" value="GLUTAMATE-1-SEMIALDEHYDE 2,1-AMINOMUTASE"/>
    <property type="match status" value="1"/>
</dbReference>
<dbReference type="InterPro" id="IPR015421">
    <property type="entry name" value="PyrdxlP-dep_Trfase_major"/>
</dbReference>
<keyword evidence="2 3" id="KW-0663">Pyridoxal phosphate</keyword>
<dbReference type="GO" id="GO:0008483">
    <property type="term" value="F:transaminase activity"/>
    <property type="evidence" value="ECO:0007669"/>
    <property type="project" value="InterPro"/>
</dbReference>
<dbReference type="InterPro" id="IPR049704">
    <property type="entry name" value="Aminotrans_3_PPA_site"/>
</dbReference>
<dbReference type="InterPro" id="IPR015424">
    <property type="entry name" value="PyrdxlP-dep_Trfase"/>
</dbReference>
<dbReference type="HOGENOM" id="CLU_016922_1_5_7"/>
<evidence type="ECO:0000313" key="5">
    <source>
        <dbReference type="Proteomes" id="UP000019141"/>
    </source>
</evidence>
<accession>W4LN91</accession>
<dbReference type="InterPro" id="IPR005814">
    <property type="entry name" value="Aminotrans_3"/>
</dbReference>
<keyword evidence="5" id="KW-1185">Reference proteome</keyword>
<comment type="caution">
    <text evidence="4">The sequence shown here is derived from an EMBL/GenBank/DDBJ whole genome shotgun (WGS) entry which is preliminary data.</text>
</comment>
<evidence type="ECO:0000256" key="2">
    <source>
        <dbReference type="ARBA" id="ARBA00022898"/>
    </source>
</evidence>
<gene>
    <name evidence="4" type="ORF">ETSY1_17170</name>
</gene>
<dbReference type="Gene3D" id="3.90.1150.10">
    <property type="entry name" value="Aspartate Aminotransferase, domain 1"/>
    <property type="match status" value="1"/>
</dbReference>
<evidence type="ECO:0008006" key="6">
    <source>
        <dbReference type="Google" id="ProtNLM"/>
    </source>
</evidence>
<sequence length="458" mass="49843">MGVTHSPTATITEDYTRTYIQSQHLHEASKALLPGGVTHMARAFDPFPLYIDRCQGAHKWDIDDNCYIDYWMRHGAMLLGHAHPAIVEAVQAQVSRGTHVGGNTRAEMDWARLIMDLVPCAEAVKFTSSGTEATLLALRAARTYTGKSQIIKFEGHFHGWHDYVACGVTPPYDTPMSAGIPEAVQQSVILTPFNNAEAFTAALESSDDIAAVILEPGGSFDDTVPSDPAFLAHVRRETARRGVVLIFDEVVTGFRYAVGGCQEYFDIIPDLTTLAKVMAGGLNGGAVVGRQSIMDIFDPKQDGDWRRYQMVPHPGTFNANPLSAAAGVAALQLIATGEPTKRAQEMTSLLIEGINDVLKRRSVPGCAYGRASIFKTFIGAEAPPITRYDFSQVDRDTQILIQGPPHASELRQGMLLNGVDLMRVAGFVSAAHTSDIIDTTIQAFDQTIVRMQNEALLP</sequence>
<dbReference type="Gene3D" id="3.40.640.10">
    <property type="entry name" value="Type I PLP-dependent aspartate aminotransferase-like (Major domain)"/>
    <property type="match status" value="1"/>
</dbReference>
<dbReference type="Pfam" id="PF00202">
    <property type="entry name" value="Aminotran_3"/>
    <property type="match status" value="1"/>
</dbReference>
<comment type="similarity">
    <text evidence="3">Belongs to the class-III pyridoxal-phosphate-dependent aminotransferase family.</text>
</comment>
<dbReference type="PROSITE" id="PS00600">
    <property type="entry name" value="AA_TRANSFER_CLASS_3"/>
    <property type="match status" value="1"/>
</dbReference>
<dbReference type="SUPFAM" id="SSF53383">
    <property type="entry name" value="PLP-dependent transferases"/>
    <property type="match status" value="1"/>
</dbReference>
<dbReference type="GO" id="GO:0030170">
    <property type="term" value="F:pyridoxal phosphate binding"/>
    <property type="evidence" value="ECO:0007669"/>
    <property type="project" value="InterPro"/>
</dbReference>
<organism evidence="4 5">
    <name type="scientific">Entotheonella factor</name>
    <dbReference type="NCBI Taxonomy" id="1429438"/>
    <lineage>
        <taxon>Bacteria</taxon>
        <taxon>Pseudomonadati</taxon>
        <taxon>Nitrospinota/Tectimicrobiota group</taxon>
        <taxon>Candidatus Tectimicrobiota</taxon>
        <taxon>Candidatus Entotheonellia</taxon>
        <taxon>Candidatus Entotheonellales</taxon>
        <taxon>Candidatus Entotheonellaceae</taxon>
        <taxon>Candidatus Entotheonella</taxon>
    </lineage>
</organism>
<name>W4LN91_ENTF1</name>
<reference evidence="4 5" key="1">
    <citation type="journal article" date="2014" name="Nature">
        <title>An environmental bacterial taxon with a large and distinct metabolic repertoire.</title>
        <authorList>
            <person name="Wilson M.C."/>
            <person name="Mori T."/>
            <person name="Ruckert C."/>
            <person name="Uria A.R."/>
            <person name="Helf M.J."/>
            <person name="Takada K."/>
            <person name="Gernert C."/>
            <person name="Steffens U.A."/>
            <person name="Heycke N."/>
            <person name="Schmitt S."/>
            <person name="Rinke C."/>
            <person name="Helfrich E.J."/>
            <person name="Brachmann A.O."/>
            <person name="Gurgui C."/>
            <person name="Wakimoto T."/>
            <person name="Kracht M."/>
            <person name="Crusemann M."/>
            <person name="Hentschel U."/>
            <person name="Abe I."/>
            <person name="Matsunaga S."/>
            <person name="Kalinowski J."/>
            <person name="Takeyama H."/>
            <person name="Piel J."/>
        </authorList>
    </citation>
    <scope>NUCLEOTIDE SEQUENCE [LARGE SCALE GENOMIC DNA]</scope>
    <source>
        <strain evidence="5">TSY1</strain>
    </source>
</reference>
<protein>
    <recommendedName>
        <fullName evidence="6">Glutamate-1-semialdehyde 2,1-aminomutase</fullName>
    </recommendedName>
</protein>
<proteinExistence type="inferred from homology"/>
<evidence type="ECO:0000313" key="4">
    <source>
        <dbReference type="EMBL" id="ETW98831.1"/>
    </source>
</evidence>
<dbReference type="CDD" id="cd00610">
    <property type="entry name" value="OAT_like"/>
    <property type="match status" value="1"/>
</dbReference>
<comment type="cofactor">
    <cofactor evidence="1">
        <name>pyridoxal 5'-phosphate</name>
        <dbReference type="ChEBI" id="CHEBI:597326"/>
    </cofactor>
</comment>
<dbReference type="EMBL" id="AZHW01000514">
    <property type="protein sequence ID" value="ETW98831.1"/>
    <property type="molecule type" value="Genomic_DNA"/>
</dbReference>
<dbReference type="AlphaFoldDB" id="W4LN91"/>
<dbReference type="Proteomes" id="UP000019141">
    <property type="component" value="Unassembled WGS sequence"/>
</dbReference>
<dbReference type="PANTHER" id="PTHR43713:SF3">
    <property type="entry name" value="GLUTAMATE-1-SEMIALDEHYDE 2,1-AMINOMUTASE 1, CHLOROPLASTIC-RELATED"/>
    <property type="match status" value="1"/>
</dbReference>